<gene>
    <name evidence="1" type="ORF">CQR37_16825</name>
</gene>
<reference evidence="1 2" key="1">
    <citation type="submission" date="2017-10" db="EMBL/GenBank/DDBJ databases">
        <title>Draft genomes of the Enterococcus faecium isolated from human feces before and after Helicobacter pylori eradication therapy.</title>
        <authorList>
            <person name="Prianichniikov N.A."/>
            <person name="Glushchenko O.E."/>
            <person name="Malakhova M.V."/>
        </authorList>
    </citation>
    <scope>NUCLEOTIDE SEQUENCE [LARGE SCALE GENOMIC DNA]</scope>
    <source>
        <strain evidence="1 2">Hp_5-7</strain>
    </source>
</reference>
<protein>
    <submittedName>
        <fullName evidence="1">Uncharacterized protein</fullName>
    </submittedName>
</protein>
<evidence type="ECO:0000313" key="2">
    <source>
        <dbReference type="Proteomes" id="UP000224303"/>
    </source>
</evidence>
<organism evidence="1 2">
    <name type="scientific">Enterococcus faecium</name>
    <name type="common">Streptococcus faecium</name>
    <dbReference type="NCBI Taxonomy" id="1352"/>
    <lineage>
        <taxon>Bacteria</taxon>
        <taxon>Bacillati</taxon>
        <taxon>Bacillota</taxon>
        <taxon>Bacilli</taxon>
        <taxon>Lactobacillales</taxon>
        <taxon>Enterococcaceae</taxon>
        <taxon>Enterococcus</taxon>
    </lineage>
</organism>
<evidence type="ECO:0000313" key="1">
    <source>
        <dbReference type="EMBL" id="PHL20033.1"/>
    </source>
</evidence>
<dbReference type="AlphaFoldDB" id="A0A2G0E6C9"/>
<proteinExistence type="predicted"/>
<dbReference type="Proteomes" id="UP000224303">
    <property type="component" value="Unassembled WGS sequence"/>
</dbReference>
<sequence length="68" mass="7889">MFSYHILLVPWSQQIKTGTKVLSQPLILNKWCSKDSLSAIRHDFVKYGKLFSTSLLIALVVTRRNFFC</sequence>
<accession>A0A2G0E6C9</accession>
<dbReference type="EMBL" id="PCGC01000460">
    <property type="protein sequence ID" value="PHL20033.1"/>
    <property type="molecule type" value="Genomic_DNA"/>
</dbReference>
<comment type="caution">
    <text evidence="1">The sequence shown here is derived from an EMBL/GenBank/DDBJ whole genome shotgun (WGS) entry which is preliminary data.</text>
</comment>
<name>A0A2G0E6C9_ENTFC</name>